<dbReference type="PROSITE" id="PS00518">
    <property type="entry name" value="ZF_RING_1"/>
    <property type="match status" value="1"/>
</dbReference>
<evidence type="ECO:0000256" key="2">
    <source>
        <dbReference type="ARBA" id="ARBA00022771"/>
    </source>
</evidence>
<proteinExistence type="predicted"/>
<keyword evidence="1" id="KW-0479">Metal-binding</keyword>
<dbReference type="SUPFAM" id="SSF57850">
    <property type="entry name" value="RING/U-box"/>
    <property type="match status" value="1"/>
</dbReference>
<feature type="domain" description="RING-type" evidence="7">
    <location>
        <begin position="12"/>
        <end position="54"/>
    </location>
</feature>
<dbReference type="GO" id="GO:0061630">
    <property type="term" value="F:ubiquitin protein ligase activity"/>
    <property type="evidence" value="ECO:0007669"/>
    <property type="project" value="InterPro"/>
</dbReference>
<dbReference type="PROSITE" id="PS50089">
    <property type="entry name" value="ZF_RING_2"/>
    <property type="match status" value="1"/>
</dbReference>
<dbReference type="Proteomes" id="UP000562682">
    <property type="component" value="Unassembled WGS sequence"/>
</dbReference>
<dbReference type="InterPro" id="IPR001841">
    <property type="entry name" value="Znf_RING"/>
</dbReference>
<keyword evidence="5" id="KW-0175">Coiled coil</keyword>
<protein>
    <submittedName>
        <fullName evidence="8">Putative lactose regulatory</fullName>
    </submittedName>
</protein>
<sequence length="548" mass="61701">MEHALTCNNLKCRRELSERALVTTCSHIFCIECAQRLGVNGQEADRRNTCPACHSQLTNPDDAVITNLSPSEDYKTSVLSGLSPNVIMECAGRALSFWAYQTTQDIYYQQYLYKTLTDKYSNLSVRLEKTVNDANSEIEGLHHKLSSLAAEQDALRRKNDEISRAYKDKSRKVLQLQELYDKVKRKAELGQIQRAASDAVDSTLQTNQMDSGYGVNLPTQSHAEIVPPPAFSQSHRIDISGMNTGLSRNYTNLTREGNHWPRLGGSSHRDTSEAPVGGLRRSGINTTSVHQTTTLPTLAGTPIPSFGGTVSPPNTISSPAMELQRLSPLPAELPGDNTHTYSRARLERSQSAQQHETPGSRPVPATDDSHPPGESGRFIIVSGPILDHSKDSGHQHKDTPHEQRDGIVEHERDLKILSDEPCIPLGPSHVVQDDVEILRHETRIQTIRRDCEQLTEIRTKLARQILEAKEFAFKLYCQTHEWEYWSPILQEPVPLLQVLRGLQTTMLWLQARVQWYERKYPGLREQYNTDMGLQNKTFEVVKLEDGDI</sequence>
<keyword evidence="9" id="KW-1185">Reference proteome</keyword>
<dbReference type="AlphaFoldDB" id="A0A8H5TCD6"/>
<evidence type="ECO:0000256" key="3">
    <source>
        <dbReference type="ARBA" id="ARBA00022833"/>
    </source>
</evidence>
<evidence type="ECO:0000256" key="4">
    <source>
        <dbReference type="PROSITE-ProRule" id="PRU00175"/>
    </source>
</evidence>
<dbReference type="EMBL" id="JAAOAK010000390">
    <property type="protein sequence ID" value="KAF5668576.1"/>
    <property type="molecule type" value="Genomic_DNA"/>
</dbReference>
<name>A0A8H5TCD6_9HYPO</name>
<evidence type="ECO:0000256" key="1">
    <source>
        <dbReference type="ARBA" id="ARBA00022723"/>
    </source>
</evidence>
<dbReference type="InterPro" id="IPR017907">
    <property type="entry name" value="Znf_RING_CS"/>
</dbReference>
<dbReference type="GO" id="GO:0007131">
    <property type="term" value="P:reciprocal meiotic recombination"/>
    <property type="evidence" value="ECO:0007669"/>
    <property type="project" value="InterPro"/>
</dbReference>
<dbReference type="GO" id="GO:0008270">
    <property type="term" value="F:zinc ion binding"/>
    <property type="evidence" value="ECO:0007669"/>
    <property type="project" value="UniProtKB-KW"/>
</dbReference>
<dbReference type="InterPro" id="IPR013083">
    <property type="entry name" value="Znf_RING/FYVE/PHD"/>
</dbReference>
<dbReference type="PANTHER" id="PTHR14305:SF0">
    <property type="entry name" value="E3 UBIQUITIN-PROTEIN LIGASE CCNB1IP1"/>
    <property type="match status" value="1"/>
</dbReference>
<dbReference type="GO" id="GO:0000795">
    <property type="term" value="C:synaptonemal complex"/>
    <property type="evidence" value="ECO:0007669"/>
    <property type="project" value="InterPro"/>
</dbReference>
<feature type="compositionally biased region" description="Polar residues" evidence="6">
    <location>
        <begin position="283"/>
        <end position="296"/>
    </location>
</feature>
<dbReference type="PANTHER" id="PTHR14305">
    <property type="entry name" value="E3 UBIQUITIN-PROTEIN LIGASE CCNB1IP1"/>
    <property type="match status" value="1"/>
</dbReference>
<dbReference type="InterPro" id="IPR042448">
    <property type="entry name" value="CCNB1IP1"/>
</dbReference>
<feature type="region of interest" description="Disordered" evidence="6">
    <location>
        <begin position="347"/>
        <end position="379"/>
    </location>
</feature>
<accession>A0A8H5TCD6</accession>
<feature type="coiled-coil region" evidence="5">
    <location>
        <begin position="131"/>
        <end position="186"/>
    </location>
</feature>
<feature type="region of interest" description="Disordered" evidence="6">
    <location>
        <begin position="257"/>
        <end position="318"/>
    </location>
</feature>
<dbReference type="Gene3D" id="3.30.40.10">
    <property type="entry name" value="Zinc/RING finger domain, C3HC4 (zinc finger)"/>
    <property type="match status" value="1"/>
</dbReference>
<keyword evidence="2 4" id="KW-0863">Zinc-finger</keyword>
<evidence type="ECO:0000259" key="7">
    <source>
        <dbReference type="PROSITE" id="PS50089"/>
    </source>
</evidence>
<reference evidence="8 9" key="1">
    <citation type="submission" date="2020-05" db="EMBL/GenBank/DDBJ databases">
        <title>Identification and distribution of gene clusters putatively required for synthesis of sphingolipid metabolism inhibitors in phylogenetically diverse species of the filamentous fungus Fusarium.</title>
        <authorList>
            <person name="Kim H.-S."/>
            <person name="Busman M."/>
            <person name="Brown D.W."/>
            <person name="Divon H."/>
            <person name="Uhlig S."/>
            <person name="Proctor R.H."/>
        </authorList>
    </citation>
    <scope>NUCLEOTIDE SEQUENCE [LARGE SCALE GENOMIC DNA]</scope>
    <source>
        <strain evidence="8 9">NRRL 25311</strain>
    </source>
</reference>
<dbReference type="Pfam" id="PF14634">
    <property type="entry name" value="zf-RING_5"/>
    <property type="match status" value="1"/>
</dbReference>
<evidence type="ECO:0000313" key="9">
    <source>
        <dbReference type="Proteomes" id="UP000562682"/>
    </source>
</evidence>
<evidence type="ECO:0000313" key="8">
    <source>
        <dbReference type="EMBL" id="KAF5668576.1"/>
    </source>
</evidence>
<keyword evidence="3" id="KW-0862">Zinc</keyword>
<gene>
    <name evidence="8" type="ORF">FDENT_11778</name>
</gene>
<organism evidence="8 9">
    <name type="scientific">Fusarium denticulatum</name>
    <dbReference type="NCBI Taxonomy" id="48507"/>
    <lineage>
        <taxon>Eukaryota</taxon>
        <taxon>Fungi</taxon>
        <taxon>Dikarya</taxon>
        <taxon>Ascomycota</taxon>
        <taxon>Pezizomycotina</taxon>
        <taxon>Sordariomycetes</taxon>
        <taxon>Hypocreomycetidae</taxon>
        <taxon>Hypocreales</taxon>
        <taxon>Nectriaceae</taxon>
        <taxon>Fusarium</taxon>
        <taxon>Fusarium fujikuroi species complex</taxon>
    </lineage>
</organism>
<comment type="caution">
    <text evidence="8">The sequence shown here is derived from an EMBL/GenBank/DDBJ whole genome shotgun (WGS) entry which is preliminary data.</text>
</comment>
<evidence type="ECO:0000256" key="6">
    <source>
        <dbReference type="SAM" id="MobiDB-lite"/>
    </source>
</evidence>
<evidence type="ECO:0000256" key="5">
    <source>
        <dbReference type="SAM" id="Coils"/>
    </source>
</evidence>